<dbReference type="InterPro" id="IPR044607">
    <property type="entry name" value="RKD-like"/>
</dbReference>
<name>A0A396J0S7_MEDTR</name>
<keyword evidence="3" id="KW-0175">Coiled coil</keyword>
<feature type="compositionally biased region" description="Low complexity" evidence="7">
    <location>
        <begin position="99"/>
        <end position="108"/>
    </location>
</feature>
<comment type="function">
    <text evidence="1">Putative transcription factor.</text>
</comment>
<feature type="compositionally biased region" description="Polar residues" evidence="7">
    <location>
        <begin position="109"/>
        <end position="119"/>
    </location>
</feature>
<organism evidence="9">
    <name type="scientific">Medicago truncatula</name>
    <name type="common">Barrel medic</name>
    <name type="synonym">Medicago tribuloides</name>
    <dbReference type="NCBI Taxonomy" id="3880"/>
    <lineage>
        <taxon>Eukaryota</taxon>
        <taxon>Viridiplantae</taxon>
        <taxon>Streptophyta</taxon>
        <taxon>Embryophyta</taxon>
        <taxon>Tracheophyta</taxon>
        <taxon>Spermatophyta</taxon>
        <taxon>Magnoliopsida</taxon>
        <taxon>eudicotyledons</taxon>
        <taxon>Gunneridae</taxon>
        <taxon>Pentapetalae</taxon>
        <taxon>rosids</taxon>
        <taxon>fabids</taxon>
        <taxon>Fabales</taxon>
        <taxon>Fabaceae</taxon>
        <taxon>Papilionoideae</taxon>
        <taxon>50 kb inversion clade</taxon>
        <taxon>NPAAA clade</taxon>
        <taxon>Hologalegina</taxon>
        <taxon>IRL clade</taxon>
        <taxon>Trifolieae</taxon>
        <taxon>Medicago</taxon>
    </lineage>
</organism>
<accession>A0A396J0S7</accession>
<reference evidence="9" key="1">
    <citation type="journal article" date="2018" name="Nat. Plants">
        <title>Whole-genome landscape of Medicago truncatula symbiotic genes.</title>
        <authorList>
            <person name="Pecrix Y."/>
            <person name="Gamas P."/>
            <person name="Carrere S."/>
        </authorList>
    </citation>
    <scope>NUCLEOTIDE SEQUENCE</scope>
    <source>
        <tissue evidence="9">Leaves</tissue>
    </source>
</reference>
<evidence type="ECO:0000256" key="4">
    <source>
        <dbReference type="ARBA" id="ARBA00023125"/>
    </source>
</evidence>
<evidence type="ECO:0000259" key="8">
    <source>
        <dbReference type="PROSITE" id="PS51519"/>
    </source>
</evidence>
<protein>
    <submittedName>
        <fullName evidence="9">Putative transcription factor Nin-like family</fullName>
    </submittedName>
</protein>
<gene>
    <name evidence="9" type="ORF">MtrunA17_Chr3g0136081</name>
</gene>
<dbReference type="PANTHER" id="PTHR46373">
    <property type="entry name" value="PROTEIN RKD4"/>
    <property type="match status" value="1"/>
</dbReference>
<evidence type="ECO:0000256" key="7">
    <source>
        <dbReference type="SAM" id="MobiDB-lite"/>
    </source>
</evidence>
<dbReference type="PANTHER" id="PTHR46373:SF5">
    <property type="entry name" value="RWP-RK DOMAIN PROTEIN"/>
    <property type="match status" value="1"/>
</dbReference>
<keyword evidence="6" id="KW-0539">Nucleus</keyword>
<evidence type="ECO:0000256" key="5">
    <source>
        <dbReference type="ARBA" id="ARBA00023163"/>
    </source>
</evidence>
<feature type="domain" description="RWP-RK" evidence="8">
    <location>
        <begin position="398"/>
        <end position="485"/>
    </location>
</feature>
<keyword evidence="2" id="KW-0805">Transcription regulation</keyword>
<dbReference type="Pfam" id="PF02042">
    <property type="entry name" value="RWP-RK"/>
    <property type="match status" value="1"/>
</dbReference>
<dbReference type="Proteomes" id="UP000265566">
    <property type="component" value="Chromosome 3"/>
</dbReference>
<dbReference type="EMBL" id="PSQE01000003">
    <property type="protein sequence ID" value="RHN70491.1"/>
    <property type="molecule type" value="Genomic_DNA"/>
</dbReference>
<proteinExistence type="predicted"/>
<evidence type="ECO:0000313" key="9">
    <source>
        <dbReference type="EMBL" id="RHN70491.1"/>
    </source>
</evidence>
<evidence type="ECO:0000256" key="6">
    <source>
        <dbReference type="ARBA" id="ARBA00023242"/>
    </source>
</evidence>
<sequence>MNPSMEDEDLMFDCFENSLDPSFFNMSNPTLADLSIDNNNNNVGPTSLSQQTQHINLSINKNNGPHQNLQGVGIVSNFNDVFSSPPSQENYYGHGGNSNNGNDPFNSNVLPQQNHSGNNDPFAYNLESPENDHHIQQVHGGCNDPYMYNLVPPENHHEYIQQGQGGNTDSFSDVMLQQHGNGSTNETFSVPMVQDQYDQNSINFSFGRNSLEVGDSSSRIYENQQQSIPEIQIPILLNQTELRALNQWPPTVTPYFCSCCQVLREIIHTDGMQFEKLEIHGRLALITHAIHHQIPVNGAPSVYQMIDFCGKSLGEIKIFLAQYCVERHLAGYILMQDPMSEFYETLCTGLDWFSDINMDGLIQNNSGLSWKSRQKGKKSTFVFSICIYEVEQEQEQMGDNGTLRNLSEQRKKSAKLKLSDLCDYFHLPIDEAADHEKVKLCPTVLKKTCRKAGLPRWPHRKVKSLLKQIKLLAKQWEGQDPEARARTEREIKSLQTEMIKHCGGHIPTAFYNIAAYLPL</sequence>
<dbReference type="InterPro" id="IPR003035">
    <property type="entry name" value="RWP-RK_dom"/>
</dbReference>
<comment type="caution">
    <text evidence="9">The sequence shown here is derived from an EMBL/GenBank/DDBJ whole genome shotgun (WGS) entry which is preliminary data.</text>
</comment>
<dbReference type="PROSITE" id="PS51519">
    <property type="entry name" value="RWP_RK"/>
    <property type="match status" value="1"/>
</dbReference>
<evidence type="ECO:0000256" key="1">
    <source>
        <dbReference type="ARBA" id="ARBA00004049"/>
    </source>
</evidence>
<keyword evidence="4" id="KW-0238">DNA-binding</keyword>
<dbReference type="AlphaFoldDB" id="A0A396J0S7"/>
<evidence type="ECO:0000256" key="3">
    <source>
        <dbReference type="ARBA" id="ARBA00023054"/>
    </source>
</evidence>
<feature type="region of interest" description="Disordered" evidence="7">
    <location>
        <begin position="85"/>
        <end position="123"/>
    </location>
</feature>
<dbReference type="Gramene" id="rna19073">
    <property type="protein sequence ID" value="RHN70491.1"/>
    <property type="gene ID" value="gene19073"/>
</dbReference>
<evidence type="ECO:0000256" key="2">
    <source>
        <dbReference type="ARBA" id="ARBA00023015"/>
    </source>
</evidence>
<dbReference type="GO" id="GO:0003700">
    <property type="term" value="F:DNA-binding transcription factor activity"/>
    <property type="evidence" value="ECO:0007669"/>
    <property type="project" value="InterPro"/>
</dbReference>
<dbReference type="GO" id="GO:0003677">
    <property type="term" value="F:DNA binding"/>
    <property type="evidence" value="ECO:0007669"/>
    <property type="project" value="UniProtKB-KW"/>
</dbReference>
<keyword evidence="5" id="KW-0804">Transcription</keyword>